<dbReference type="OrthoDB" id="4499846at2759"/>
<evidence type="ECO:0000313" key="3">
    <source>
        <dbReference type="EMBL" id="CEL00497.1"/>
    </source>
</evidence>
<accession>A0A0U5FLX4</accession>
<feature type="region of interest" description="Disordered" evidence="2">
    <location>
        <begin position="1"/>
        <end position="107"/>
    </location>
</feature>
<feature type="compositionally biased region" description="Low complexity" evidence="2">
    <location>
        <begin position="35"/>
        <end position="63"/>
    </location>
</feature>
<evidence type="ECO:0000256" key="1">
    <source>
        <dbReference type="SAM" id="Coils"/>
    </source>
</evidence>
<sequence length="641" mass="72835">MSYTGSYYDPEDPKGKRRKSRTSDYQSSDAGTVRPGGSPYTPEPESSEETGLSSSNLYDASSSDEFERTTRETRETSADGATPEAARQPQPTRNPLKNFLNDYLGNPATPTAEKVSMVTDLMEGTAAADTIAQAVGQITDHNEVVNTYQQENAKLQATLARLRKENGLDGLTADGDPTRQKQLEMIEKLQKEERALRKELAKEKATVAGLNVTLDYAGNVVGDYRGKMVDYEQKSKNWIKSLETYIGTLTLENVNLKNQVEEIKNFVVSVRNTDTSRWQNMLKEEQDVKERQRRAESGERLTYGTIDREMQDVNGGDINMPDVPEPYIPPAATRVRRRLANVKPQAKRAGSPEVQIARPPECRSRMARACEAYLKLVDKEGKVISPVRPPKQNVAKVLPRKRTRLAKGTDMVRRVEAVAQATRLPPLPKRIGPWYSTNPYDRRNDELLAKMMAKITFTRDEHEDRGIQTELDLGSKLVSYYRPVEQIEGYIPRVKVYSGPSYLPPQPTPLSRDQRARWAMIADKWTLGPERAPKKQVRFAKDVDFEPRHMDQRPAPERKEPQTSRFRINWAHMLIILLTFLLWWSNLGSPEDPKQTWKMANRKPDEFAAKLRNTHEMDSRAVKIIEFEVGRFSDIDPGVIG</sequence>
<organism evidence="3 4">
    <name type="scientific">Aspergillus calidoustus</name>
    <dbReference type="NCBI Taxonomy" id="454130"/>
    <lineage>
        <taxon>Eukaryota</taxon>
        <taxon>Fungi</taxon>
        <taxon>Dikarya</taxon>
        <taxon>Ascomycota</taxon>
        <taxon>Pezizomycotina</taxon>
        <taxon>Eurotiomycetes</taxon>
        <taxon>Eurotiomycetidae</taxon>
        <taxon>Eurotiales</taxon>
        <taxon>Aspergillaceae</taxon>
        <taxon>Aspergillus</taxon>
        <taxon>Aspergillus subgen. Nidulantes</taxon>
    </lineage>
</organism>
<feature type="compositionally biased region" description="Basic and acidic residues" evidence="2">
    <location>
        <begin position="65"/>
        <end position="77"/>
    </location>
</feature>
<gene>
    <name evidence="3" type="ORF">ASPCAL00097</name>
</gene>
<dbReference type="AlphaFoldDB" id="A0A0U5FLX4"/>
<name>A0A0U5FLX4_ASPCI</name>
<dbReference type="OMA" id="RNTHEMD"/>
<evidence type="ECO:0000313" key="4">
    <source>
        <dbReference type="Proteomes" id="UP000054771"/>
    </source>
</evidence>
<dbReference type="EMBL" id="CDMC01000001">
    <property type="protein sequence ID" value="CEL00497.1"/>
    <property type="molecule type" value="Genomic_DNA"/>
</dbReference>
<dbReference type="Proteomes" id="UP000054771">
    <property type="component" value="Unassembled WGS sequence"/>
</dbReference>
<evidence type="ECO:0000256" key="2">
    <source>
        <dbReference type="SAM" id="MobiDB-lite"/>
    </source>
</evidence>
<keyword evidence="4" id="KW-1185">Reference proteome</keyword>
<reference evidence="4" key="1">
    <citation type="journal article" date="2016" name="Genome Announc.">
        <title>Draft genome sequences of fungus Aspergillus calidoustus.</title>
        <authorList>
            <person name="Horn F."/>
            <person name="Linde J."/>
            <person name="Mattern D.J."/>
            <person name="Walther G."/>
            <person name="Guthke R."/>
            <person name="Scherlach K."/>
            <person name="Martin K."/>
            <person name="Brakhage A.A."/>
            <person name="Petzke L."/>
            <person name="Valiante V."/>
        </authorList>
    </citation>
    <scope>NUCLEOTIDE SEQUENCE [LARGE SCALE GENOMIC DNA]</scope>
    <source>
        <strain evidence="4">SF006504</strain>
    </source>
</reference>
<feature type="coiled-coil region" evidence="1">
    <location>
        <begin position="138"/>
        <end position="206"/>
    </location>
</feature>
<protein>
    <submittedName>
        <fullName evidence="3">Uncharacterized protein</fullName>
    </submittedName>
</protein>
<keyword evidence="1" id="KW-0175">Coiled coil</keyword>
<proteinExistence type="predicted"/>